<dbReference type="Pfam" id="PF01112">
    <property type="entry name" value="Asparaginase_2"/>
    <property type="match status" value="1"/>
</dbReference>
<dbReference type="EMBL" id="JAXOVC010000001">
    <property type="protein sequence ID" value="KAK4506284.1"/>
    <property type="molecule type" value="Genomic_DNA"/>
</dbReference>
<proteinExistence type="predicted"/>
<dbReference type="InterPro" id="IPR000246">
    <property type="entry name" value="Peptidase_T2"/>
</dbReference>
<accession>A0ABR0EXB5</accession>
<sequence length="639" mass="69793">MEYSLKPSRITPRIIIHGGAGNITRENMPTASYEAYRSSLLGILDRANKKLSSHNATALDVATYAVSLLELDPLSNAGHGAVYTTAGTHELEASVMVSRGYRKRAVGVMKVRRTKSPIKLAREMLLRGETENGGGALGHSQLEGETIDRLAEEWGLETVKPSYYWTRKRWDEHRRGLGLEHGDETYKRKKSEADEGVEGANECEQELEGVDEGETIVDDIHWDGKEYLPQGTVGAVVLDSFGVLCAATSTGGLTNKLPGRIGDTPTIGAGFWAEEFHEHIDRTSAALNSRCLANLTSSVRDCFPGLAGYSLLAPPTQTRSSIRAVAMSGTGNGDSFLRVNAVRTAAAIARYSSSPSTSQHSRISLQRAVQAVAGPNGQLQQSAGDRWKKTGEGEGGIIGVELVDGKGKIVFDFNCGGMFHAWIDDSGKGKFKLFQDSPRPSWCNTVEHNIPKEQQQEAPRRRPDLGTFFSTLDLVDTSGSRQPQNAHSLPLPQDIAAAYRTLANAFEMMRGGEGAGSGSGGNEELLQRLVDSLMDSAEHPPSQVEGVSDEFIEQLERIPKKALKADMSCPICANPFLEDSHPLVVRLPCHKDHLFDLECIQPWLKLNPTCPLDRQSLVKKKEPPPKVEDDEPEYDDMYA</sequence>
<dbReference type="SUPFAM" id="SSF56235">
    <property type="entry name" value="N-terminal nucleophile aminohydrolases (Ntn hydrolases)"/>
    <property type="match status" value="1"/>
</dbReference>
<dbReference type="InterPro" id="IPR001841">
    <property type="entry name" value="Znf_RING"/>
</dbReference>
<evidence type="ECO:0000256" key="1">
    <source>
        <dbReference type="PROSITE-ProRule" id="PRU00175"/>
    </source>
</evidence>
<keyword evidence="1" id="KW-0479">Metal-binding</keyword>
<keyword evidence="1" id="KW-0863">Zinc-finger</keyword>
<dbReference type="Gene3D" id="3.60.20.30">
    <property type="entry name" value="(Glycosyl)asparaginase"/>
    <property type="match status" value="1"/>
</dbReference>
<organism evidence="4 5">
    <name type="scientific">Zasmidium cellare</name>
    <name type="common">Wine cellar mold</name>
    <name type="synonym">Racodium cellare</name>
    <dbReference type="NCBI Taxonomy" id="395010"/>
    <lineage>
        <taxon>Eukaryota</taxon>
        <taxon>Fungi</taxon>
        <taxon>Dikarya</taxon>
        <taxon>Ascomycota</taxon>
        <taxon>Pezizomycotina</taxon>
        <taxon>Dothideomycetes</taxon>
        <taxon>Dothideomycetidae</taxon>
        <taxon>Mycosphaerellales</taxon>
        <taxon>Mycosphaerellaceae</taxon>
        <taxon>Zasmidium</taxon>
    </lineage>
</organism>
<evidence type="ECO:0000313" key="4">
    <source>
        <dbReference type="EMBL" id="KAK4506284.1"/>
    </source>
</evidence>
<feature type="compositionally biased region" description="Acidic residues" evidence="2">
    <location>
        <begin position="628"/>
        <end position="639"/>
    </location>
</feature>
<name>A0ABR0EXB5_ZASCE</name>
<dbReference type="PROSITE" id="PS50089">
    <property type="entry name" value="ZF_RING_2"/>
    <property type="match status" value="1"/>
</dbReference>
<evidence type="ECO:0000259" key="3">
    <source>
        <dbReference type="PROSITE" id="PS50089"/>
    </source>
</evidence>
<protein>
    <recommendedName>
        <fullName evidence="3">RING-type domain-containing protein</fullName>
    </recommendedName>
</protein>
<dbReference type="PANTHER" id="PTHR10188">
    <property type="entry name" value="L-ASPARAGINASE"/>
    <property type="match status" value="1"/>
</dbReference>
<dbReference type="InterPro" id="IPR013083">
    <property type="entry name" value="Znf_RING/FYVE/PHD"/>
</dbReference>
<comment type="caution">
    <text evidence="4">The sequence shown here is derived from an EMBL/GenBank/DDBJ whole genome shotgun (WGS) entry which is preliminary data.</text>
</comment>
<dbReference type="SUPFAM" id="SSF57850">
    <property type="entry name" value="RING/U-box"/>
    <property type="match status" value="1"/>
</dbReference>
<dbReference type="Proteomes" id="UP001305779">
    <property type="component" value="Unassembled WGS sequence"/>
</dbReference>
<dbReference type="Pfam" id="PF13639">
    <property type="entry name" value="zf-RING_2"/>
    <property type="match status" value="1"/>
</dbReference>
<keyword evidence="5" id="KW-1185">Reference proteome</keyword>
<dbReference type="CDD" id="cd04701">
    <property type="entry name" value="Asparaginase_2"/>
    <property type="match status" value="1"/>
</dbReference>
<evidence type="ECO:0000256" key="2">
    <source>
        <dbReference type="SAM" id="MobiDB-lite"/>
    </source>
</evidence>
<dbReference type="Gene3D" id="3.30.40.10">
    <property type="entry name" value="Zinc/RING finger domain, C3HC4 (zinc finger)"/>
    <property type="match status" value="1"/>
</dbReference>
<reference evidence="4 5" key="1">
    <citation type="journal article" date="2023" name="G3 (Bethesda)">
        <title>A chromosome-level genome assembly of Zasmidium syzygii isolated from banana leaves.</title>
        <authorList>
            <person name="van Westerhoven A.C."/>
            <person name="Mehrabi R."/>
            <person name="Talebi R."/>
            <person name="Steentjes M.B.F."/>
            <person name="Corcolon B."/>
            <person name="Chong P.A."/>
            <person name="Kema G.H.J."/>
            <person name="Seidl M.F."/>
        </authorList>
    </citation>
    <scope>NUCLEOTIDE SEQUENCE [LARGE SCALE GENOMIC DNA]</scope>
    <source>
        <strain evidence="4 5">P124</strain>
    </source>
</reference>
<keyword evidence="1" id="KW-0862">Zinc</keyword>
<dbReference type="PANTHER" id="PTHR10188:SF43">
    <property type="entry name" value="ASPARAGINASE (EUROFUNG)"/>
    <property type="match status" value="1"/>
</dbReference>
<feature type="domain" description="RING-type" evidence="3">
    <location>
        <begin position="569"/>
        <end position="614"/>
    </location>
</feature>
<gene>
    <name evidence="4" type="ORF">PRZ48_000014</name>
</gene>
<dbReference type="InterPro" id="IPR029055">
    <property type="entry name" value="Ntn_hydrolases_N"/>
</dbReference>
<evidence type="ECO:0000313" key="5">
    <source>
        <dbReference type="Proteomes" id="UP001305779"/>
    </source>
</evidence>
<feature type="region of interest" description="Disordered" evidence="2">
    <location>
        <begin position="615"/>
        <end position="639"/>
    </location>
</feature>